<keyword evidence="2" id="KW-1185">Reference proteome</keyword>
<dbReference type="STRING" id="69014.TK1553"/>
<evidence type="ECO:0000313" key="1">
    <source>
        <dbReference type="EMBL" id="BAD85742.1"/>
    </source>
</evidence>
<proteinExistence type="predicted"/>
<dbReference type="KEGG" id="tko:TK1553"/>
<accession>Q5JIN1</accession>
<protein>
    <submittedName>
        <fullName evidence="1">Uncharacterized protein</fullName>
    </submittedName>
</protein>
<sequence>MAVVQIRNVAYLVKFLDKFLRENRVSAWQGRDRYLAEYSVDGGNVRLVCHYPENTVTVWFEPDLLKFVLSDLILHEEHLRKAVIIGVANVPVKGVPSGFIDASWGRVEILKVVRGLWLGTDGHSTFFASNLEGLVELVELLEGSS</sequence>
<dbReference type="EnsemblBacteria" id="BAD85742">
    <property type="protein sequence ID" value="BAD85742"/>
    <property type="gene ID" value="TK1553"/>
</dbReference>
<dbReference type="Proteomes" id="UP000000536">
    <property type="component" value="Chromosome"/>
</dbReference>
<dbReference type="PATRIC" id="fig|69014.16.peg.1513"/>
<name>Q5JIN1_THEKO</name>
<dbReference type="InParanoid" id="Q5JIN1"/>
<dbReference type="eggNOG" id="arCOG07109">
    <property type="taxonomic scope" value="Archaea"/>
</dbReference>
<dbReference type="AlphaFoldDB" id="Q5JIN1"/>
<reference evidence="1 2" key="1">
    <citation type="journal article" date="2005" name="Genome Res.">
        <title>Complete genome sequence of the hyperthermophilic archaeon Thermococcus kodakaraensis KOD1 and comparison with Pyrococcus genomes.</title>
        <authorList>
            <person name="Fukui T."/>
            <person name="Atomi H."/>
            <person name="Kanai T."/>
            <person name="Matsumi R."/>
            <person name="Fujiwara S."/>
            <person name="Imanaka T."/>
        </authorList>
    </citation>
    <scope>NUCLEOTIDE SEQUENCE [LARGE SCALE GENOMIC DNA]</scope>
    <source>
        <strain evidence="2">ATCC BAA-918 / JCM 12380 / KOD1</strain>
    </source>
</reference>
<dbReference type="HOGENOM" id="CLU_146470_0_0_2"/>
<organism evidence="1 2">
    <name type="scientific">Thermococcus kodakarensis (strain ATCC BAA-918 / JCM 12380 / KOD1)</name>
    <name type="common">Pyrococcus kodakaraensis (strain KOD1)</name>
    <dbReference type="NCBI Taxonomy" id="69014"/>
    <lineage>
        <taxon>Archaea</taxon>
        <taxon>Methanobacteriati</taxon>
        <taxon>Methanobacteriota</taxon>
        <taxon>Thermococci</taxon>
        <taxon>Thermococcales</taxon>
        <taxon>Thermococcaceae</taxon>
        <taxon>Thermococcus</taxon>
    </lineage>
</organism>
<evidence type="ECO:0000313" key="2">
    <source>
        <dbReference type="Proteomes" id="UP000000536"/>
    </source>
</evidence>
<gene>
    <name evidence="1" type="ordered locus">TK1553</name>
</gene>
<dbReference type="EMBL" id="AP006878">
    <property type="protein sequence ID" value="BAD85742.1"/>
    <property type="molecule type" value="Genomic_DNA"/>
</dbReference>